<dbReference type="EMBL" id="FOMW01000008">
    <property type="protein sequence ID" value="SFE52321.1"/>
    <property type="molecule type" value="Genomic_DNA"/>
</dbReference>
<keyword evidence="2" id="KW-1185">Reference proteome</keyword>
<accession>A0A1I2B847</accession>
<name>A0A1I2B847_9RHOB</name>
<sequence>MALGERHCVLRDQSGFGLAAVRFENFCASRQLQLDEDRVVAGSFSKLRAWAGSDTLTKGGQPTFAAATMNVCSAETSVSAIRFWARVSMKTDTLRVWRQLGWHFAKAVFPAKLLADKNDPHERQHESGDQFIDHRKAGKHRAFFMVSAPVRRRLVVSKILIRFPFSRSGHRVWSVRSQAHRHPCFLRWFRTSA</sequence>
<reference evidence="1 2" key="1">
    <citation type="submission" date="2016-10" db="EMBL/GenBank/DDBJ databases">
        <authorList>
            <person name="de Groot N.N."/>
        </authorList>
    </citation>
    <scope>NUCLEOTIDE SEQUENCE [LARGE SCALE GENOMIC DNA]</scope>
    <source>
        <strain evidence="1 2">DSM 11443</strain>
    </source>
</reference>
<protein>
    <submittedName>
        <fullName evidence="1">Uncharacterized protein</fullName>
    </submittedName>
</protein>
<dbReference type="STRING" id="74348.SAMN04488523_10821"/>
<proteinExistence type="predicted"/>
<evidence type="ECO:0000313" key="2">
    <source>
        <dbReference type="Proteomes" id="UP000198977"/>
    </source>
</evidence>
<evidence type="ECO:0000313" key="1">
    <source>
        <dbReference type="EMBL" id="SFE52321.1"/>
    </source>
</evidence>
<dbReference type="AlphaFoldDB" id="A0A1I2B847"/>
<organism evidence="1 2">
    <name type="scientific">Sulfitobacter brevis</name>
    <dbReference type="NCBI Taxonomy" id="74348"/>
    <lineage>
        <taxon>Bacteria</taxon>
        <taxon>Pseudomonadati</taxon>
        <taxon>Pseudomonadota</taxon>
        <taxon>Alphaproteobacteria</taxon>
        <taxon>Rhodobacterales</taxon>
        <taxon>Roseobacteraceae</taxon>
        <taxon>Sulfitobacter</taxon>
    </lineage>
</organism>
<dbReference type="Proteomes" id="UP000198977">
    <property type="component" value="Unassembled WGS sequence"/>
</dbReference>
<gene>
    <name evidence="1" type="ORF">SAMN04488523_10821</name>
</gene>